<evidence type="ECO:0000313" key="4">
    <source>
        <dbReference type="EMBL" id="KAH0571067.1"/>
    </source>
</evidence>
<dbReference type="VEuPathDB" id="GiardiaDB:SS50377_27362"/>
<dbReference type="EMBL" id="AUWU02000007">
    <property type="protein sequence ID" value="KAH0571067.1"/>
    <property type="molecule type" value="Genomic_DNA"/>
</dbReference>
<dbReference type="InterPro" id="IPR009057">
    <property type="entry name" value="Homeodomain-like_sf"/>
</dbReference>
<dbReference type="GO" id="GO:0006355">
    <property type="term" value="P:regulation of DNA-templated transcription"/>
    <property type="evidence" value="ECO:0007669"/>
    <property type="project" value="InterPro"/>
</dbReference>
<evidence type="ECO:0000259" key="2">
    <source>
        <dbReference type="Pfam" id="PF00292"/>
    </source>
</evidence>
<evidence type="ECO:0000313" key="3">
    <source>
        <dbReference type="EMBL" id="EST43336.1"/>
    </source>
</evidence>
<reference evidence="3 4" key="1">
    <citation type="journal article" date="2014" name="PLoS Genet.">
        <title>The Genome of Spironucleus salmonicida Highlights a Fish Pathogen Adapted to Fluctuating Environments.</title>
        <authorList>
            <person name="Xu F."/>
            <person name="Jerlstrom-Hultqvist J."/>
            <person name="Einarsson E."/>
            <person name="Astvaldsson A."/>
            <person name="Svard S.G."/>
            <person name="Andersson J.O."/>
        </authorList>
    </citation>
    <scope>NUCLEOTIDE SEQUENCE</scope>
    <source>
        <strain evidence="4">ATCC 50377</strain>
    </source>
</reference>
<feature type="domain" description="Paired" evidence="2">
    <location>
        <begin position="16"/>
        <end position="88"/>
    </location>
</feature>
<keyword evidence="1" id="KW-0563">Paired box</keyword>
<dbReference type="AlphaFoldDB" id="V6LHZ9"/>
<dbReference type="InterPro" id="IPR001523">
    <property type="entry name" value="Paired_dom"/>
</dbReference>
<reference evidence="4" key="2">
    <citation type="submission" date="2020-12" db="EMBL/GenBank/DDBJ databases">
        <title>New Spironucleus salmonicida genome in near-complete chromosomes.</title>
        <authorList>
            <person name="Xu F."/>
            <person name="Kurt Z."/>
            <person name="Jimenez-Gonzalez A."/>
            <person name="Astvaldsson A."/>
            <person name="Andersson J.O."/>
            <person name="Svard S.G."/>
        </authorList>
    </citation>
    <scope>NUCLEOTIDE SEQUENCE</scope>
    <source>
        <strain evidence="4">ATCC 50377</strain>
    </source>
</reference>
<dbReference type="EMBL" id="KI546139">
    <property type="protein sequence ID" value="EST43336.1"/>
    <property type="molecule type" value="Genomic_DNA"/>
</dbReference>
<dbReference type="GO" id="GO:0003677">
    <property type="term" value="F:DNA binding"/>
    <property type="evidence" value="ECO:0007669"/>
    <property type="project" value="InterPro"/>
</dbReference>
<protein>
    <submittedName>
        <fullName evidence="3">Paired box domain-containing protein</fullName>
    </submittedName>
</protein>
<dbReference type="SUPFAM" id="SSF46689">
    <property type="entry name" value="Homeodomain-like"/>
    <property type="match status" value="1"/>
</dbReference>
<keyword evidence="5" id="KW-1185">Reference proteome</keyword>
<dbReference type="Gene3D" id="1.10.10.10">
    <property type="entry name" value="Winged helix-like DNA-binding domain superfamily/Winged helix DNA-binding domain"/>
    <property type="match status" value="1"/>
</dbReference>
<gene>
    <name evidence="3" type="ORF">SS50377_17014</name>
    <name evidence="4" type="ORF">SS50377_27362</name>
</gene>
<name>V6LHZ9_9EUKA</name>
<organism evidence="3">
    <name type="scientific">Spironucleus salmonicida</name>
    <dbReference type="NCBI Taxonomy" id="348837"/>
    <lineage>
        <taxon>Eukaryota</taxon>
        <taxon>Metamonada</taxon>
        <taxon>Diplomonadida</taxon>
        <taxon>Hexamitidae</taxon>
        <taxon>Hexamitinae</taxon>
        <taxon>Spironucleus</taxon>
    </lineage>
</organism>
<dbReference type="Proteomes" id="UP000018208">
    <property type="component" value="Unassembled WGS sequence"/>
</dbReference>
<sequence length="148" mass="16815">MTSTGTQYSSFSTPKTPVPNSMRLAIIELYKERVAIIDIAKFTQRSQSTISSIISIYLNENRILSKGRGGRNKRLSAGQIQMVQKLHKNGMSIRKISTYLRISYGIQLGKTQIGTLVKREVNEVCVQFDFDQEFVDFNEQIGSFQQLD</sequence>
<accession>V6LHZ9</accession>
<dbReference type="Pfam" id="PF00292">
    <property type="entry name" value="PAX"/>
    <property type="match status" value="1"/>
</dbReference>
<evidence type="ECO:0000256" key="1">
    <source>
        <dbReference type="ARBA" id="ARBA00022724"/>
    </source>
</evidence>
<proteinExistence type="predicted"/>
<evidence type="ECO:0000313" key="5">
    <source>
        <dbReference type="Proteomes" id="UP000018208"/>
    </source>
</evidence>
<dbReference type="InterPro" id="IPR036388">
    <property type="entry name" value="WH-like_DNA-bd_sf"/>
</dbReference>